<dbReference type="InterPro" id="IPR046260">
    <property type="entry name" value="HFX_2341-like_N"/>
</dbReference>
<evidence type="ECO:0000259" key="2">
    <source>
        <dbReference type="Pfam" id="PF22665"/>
    </source>
</evidence>
<feature type="domain" description="HFX-2341-like N-terminal" evidence="1">
    <location>
        <begin position="25"/>
        <end position="150"/>
    </location>
</feature>
<dbReference type="InterPro" id="IPR054162">
    <property type="entry name" value="DUF6293_C"/>
</dbReference>
<reference evidence="3 4" key="1">
    <citation type="journal article" date="2015" name="Int. J. Syst. Evol. Microbiol.">
        <title>M ethanocaldococcus bathoardescens sp. nov., a hyperthermophilic methanogen isolated from a volcanically active deep-sea hydrothermal vent.</title>
        <authorList>
            <person name="Stewart L.C."/>
            <person name="Jung J.H."/>
            <person name="Kim Y.T."/>
            <person name="Kwon S.W."/>
            <person name="Park C.S."/>
            <person name="Holden J.F."/>
        </authorList>
    </citation>
    <scope>NUCLEOTIDE SEQUENCE [LARGE SCALE GENOMIC DNA]</scope>
    <source>
        <strain evidence="3 4">JH146</strain>
    </source>
</reference>
<dbReference type="HOGENOM" id="CLU_907966_0_0_2"/>
<dbReference type="RefSeq" id="WP_048201911.1">
    <property type="nucleotide sequence ID" value="NZ_CP009149.1"/>
</dbReference>
<dbReference type="Pfam" id="PF22665">
    <property type="entry name" value="WHD_DUF6293"/>
    <property type="match status" value="1"/>
</dbReference>
<evidence type="ECO:0000313" key="3">
    <source>
        <dbReference type="EMBL" id="AIJ05759.1"/>
    </source>
</evidence>
<dbReference type="GeneID" id="24891523"/>
<proteinExistence type="predicted"/>
<keyword evidence="4" id="KW-1185">Reference proteome</keyword>
<organism evidence="3 4">
    <name type="scientific">Methanocaldococcus bathoardescens</name>
    <dbReference type="NCBI Taxonomy" id="1301915"/>
    <lineage>
        <taxon>Archaea</taxon>
        <taxon>Methanobacteriati</taxon>
        <taxon>Methanobacteriota</taxon>
        <taxon>Methanomada group</taxon>
        <taxon>Methanococci</taxon>
        <taxon>Methanococcales</taxon>
        <taxon>Methanocaldococcaceae</taxon>
        <taxon>Methanocaldococcus</taxon>
    </lineage>
</organism>
<name>A0A076LJL3_9EURY</name>
<sequence length="306" mass="36070">MIVTRTIRKDSKEIKENLKRIKGAVHVGVLGYEVERITRVPIIGKAEKIYLITREEDKDTEIAKEFLKIIEKELKEHNIELCVKRTEPLNLENIVKMIKEIVKEEKENYTEKIYFNVSSGSVIGGIAGTLCAMAINDIKIIPYYVIPEVYFENLTEEEKEKLRKKYKEKYNYDGIMPRTFGVAGVEFIYPFDIKLPREELIIFLKYIKRAGDKGLSIKELIQLTKEEILDNINDEKEKEEIRKLINWRQSGKDKEKTTKQSDFVWINQNVVKKLLEWGLINEPIKRGRYRYITISEKGKKLLMYLE</sequence>
<evidence type="ECO:0000259" key="1">
    <source>
        <dbReference type="Pfam" id="PF19810"/>
    </source>
</evidence>
<accession>A0A076LJL3</accession>
<protein>
    <submittedName>
        <fullName evidence="3">Uncharacterized protein</fullName>
    </submittedName>
</protein>
<dbReference type="AlphaFoldDB" id="A0A076LJL3"/>
<feature type="domain" description="DUF6293" evidence="2">
    <location>
        <begin position="190"/>
        <end position="302"/>
    </location>
</feature>
<dbReference type="KEGG" id="mjh:JH146_0914"/>
<dbReference type="OrthoDB" id="64741at2157"/>
<evidence type="ECO:0000313" key="4">
    <source>
        <dbReference type="Proteomes" id="UP000028781"/>
    </source>
</evidence>
<dbReference type="STRING" id="1301915.JH146_0914"/>
<dbReference type="Proteomes" id="UP000028781">
    <property type="component" value="Chromosome"/>
</dbReference>
<dbReference type="EMBL" id="CP009149">
    <property type="protein sequence ID" value="AIJ05759.1"/>
    <property type="molecule type" value="Genomic_DNA"/>
</dbReference>
<dbReference type="Pfam" id="PF19810">
    <property type="entry name" value="HFX_2341_N"/>
    <property type="match status" value="1"/>
</dbReference>
<gene>
    <name evidence="3" type="ORF">JH146_0914</name>
</gene>